<dbReference type="InterPro" id="IPR011050">
    <property type="entry name" value="Pectin_lyase_fold/virulence"/>
</dbReference>
<evidence type="ECO:0000256" key="7">
    <source>
        <dbReference type="ARBA" id="ARBA00023295"/>
    </source>
</evidence>
<dbReference type="PANTHER" id="PTHR31884">
    <property type="entry name" value="POLYGALACTURONASE"/>
    <property type="match status" value="1"/>
</dbReference>
<dbReference type="HOGENOM" id="CLU_040116_0_0_1"/>
<dbReference type="GO" id="GO:0045490">
    <property type="term" value="P:pectin catabolic process"/>
    <property type="evidence" value="ECO:0007669"/>
    <property type="project" value="TreeGrafter"/>
</dbReference>
<organism evidence="11">
    <name type="scientific">Albugo laibachii Nc14</name>
    <dbReference type="NCBI Taxonomy" id="890382"/>
    <lineage>
        <taxon>Eukaryota</taxon>
        <taxon>Sar</taxon>
        <taxon>Stramenopiles</taxon>
        <taxon>Oomycota</taxon>
        <taxon>Peronosporomycetes</taxon>
        <taxon>Albuginales</taxon>
        <taxon>Albuginaceae</taxon>
        <taxon>Albugo</taxon>
    </lineage>
</organism>
<gene>
    <name evidence="11" type="primary">AlNc14C62G4525</name>
    <name evidence="11" type="ORF">ALNC14_052160</name>
</gene>
<keyword evidence="4" id="KW-0677">Repeat</keyword>
<reference evidence="11" key="2">
    <citation type="submission" date="2011-02" db="EMBL/GenBank/DDBJ databases">
        <authorList>
            <person name="MacLean D."/>
        </authorList>
    </citation>
    <scope>NUCLEOTIDE SEQUENCE</scope>
</reference>
<accession>F0WD02</accession>
<keyword evidence="6" id="KW-1015">Disulfide bond</keyword>
<keyword evidence="3" id="KW-0732">Signal</keyword>
<keyword evidence="7 10" id="KW-0326">Glycosidase</keyword>
<dbReference type="Pfam" id="PF00295">
    <property type="entry name" value="Glyco_hydro_28"/>
    <property type="match status" value="1"/>
</dbReference>
<evidence type="ECO:0000256" key="9">
    <source>
        <dbReference type="ARBA" id="ARBA00034074"/>
    </source>
</evidence>
<keyword evidence="8" id="KW-0961">Cell wall biogenesis/degradation</keyword>
<evidence type="ECO:0000256" key="8">
    <source>
        <dbReference type="ARBA" id="ARBA00023316"/>
    </source>
</evidence>
<dbReference type="InterPro" id="IPR050434">
    <property type="entry name" value="Glycosyl_hydrlase_28"/>
</dbReference>
<evidence type="ECO:0000256" key="6">
    <source>
        <dbReference type="ARBA" id="ARBA00023157"/>
    </source>
</evidence>
<sequence>MHITGSNLKISASPFAWFDGKGASYWDGGGYGQGCQKPIFSMFEVKNSTLRGLKILNSPAHAFMIGESYDSSFIDFEVDDSLGDVNDLAENTDGIHLLQSSNIVVIGAKIHNQDDCVCITSGCNVTISNITCIGGGLSVGSIGKNRINEVEKVSFSHSTITSSLYGILIKAWAGMNGTVGHISFEDIVLIDVRKYGIAVTQGWTSQGIESTAKSGVRITDLIMSDVTGNVLEKGQDVAINCAKGGCDNFAWNKVNVLGGKGTHIKHSFVPKGALYAH</sequence>
<dbReference type="GO" id="GO:0071555">
    <property type="term" value="P:cell wall organization"/>
    <property type="evidence" value="ECO:0007669"/>
    <property type="project" value="UniProtKB-KW"/>
</dbReference>
<dbReference type="GO" id="GO:0005576">
    <property type="term" value="C:extracellular region"/>
    <property type="evidence" value="ECO:0007669"/>
    <property type="project" value="TreeGrafter"/>
</dbReference>
<dbReference type="SMART" id="SM00710">
    <property type="entry name" value="PbH1"/>
    <property type="match status" value="5"/>
</dbReference>
<dbReference type="GO" id="GO:0004650">
    <property type="term" value="F:polygalacturonase activity"/>
    <property type="evidence" value="ECO:0007669"/>
    <property type="project" value="UniProtKB-EC"/>
</dbReference>
<comment type="similarity">
    <text evidence="1 10">Belongs to the glycosyl hydrolase 28 family.</text>
</comment>
<evidence type="ECO:0000256" key="5">
    <source>
        <dbReference type="ARBA" id="ARBA00022801"/>
    </source>
</evidence>
<protein>
    <recommendedName>
        <fullName evidence="2">endo-polygalacturonase</fullName>
        <ecNumber evidence="2">3.2.1.15</ecNumber>
    </recommendedName>
</protein>
<dbReference type="InterPro" id="IPR006626">
    <property type="entry name" value="PbH1"/>
</dbReference>
<proteinExistence type="inferred from homology"/>
<keyword evidence="5 10" id="KW-0378">Hydrolase</keyword>
<dbReference type="InterPro" id="IPR000743">
    <property type="entry name" value="Glyco_hydro_28"/>
</dbReference>
<dbReference type="AlphaFoldDB" id="F0WD02"/>
<dbReference type="EC" id="3.2.1.15" evidence="2"/>
<evidence type="ECO:0000256" key="3">
    <source>
        <dbReference type="ARBA" id="ARBA00022729"/>
    </source>
</evidence>
<dbReference type="EMBL" id="FR824107">
    <property type="protein sequence ID" value="CCA19073.1"/>
    <property type="molecule type" value="Genomic_DNA"/>
</dbReference>
<dbReference type="SUPFAM" id="SSF51126">
    <property type="entry name" value="Pectin lyase-like"/>
    <property type="match status" value="1"/>
</dbReference>
<evidence type="ECO:0000256" key="4">
    <source>
        <dbReference type="ARBA" id="ARBA00022737"/>
    </source>
</evidence>
<dbReference type="InterPro" id="IPR012334">
    <property type="entry name" value="Pectin_lyas_fold"/>
</dbReference>
<dbReference type="PANTHER" id="PTHR31884:SF1">
    <property type="entry name" value="POLYGALACTURONASE"/>
    <property type="match status" value="1"/>
</dbReference>
<comment type="catalytic activity">
    <reaction evidence="9">
        <text>(1,4-alpha-D-galacturonosyl)n+m + H2O = (1,4-alpha-D-galacturonosyl)n + (1,4-alpha-D-galacturonosyl)m.</text>
        <dbReference type="EC" id="3.2.1.15"/>
    </reaction>
</comment>
<dbReference type="Gene3D" id="2.160.20.10">
    <property type="entry name" value="Single-stranded right-handed beta-helix, Pectin lyase-like"/>
    <property type="match status" value="1"/>
</dbReference>
<evidence type="ECO:0000256" key="10">
    <source>
        <dbReference type="RuleBase" id="RU361169"/>
    </source>
</evidence>
<name>F0WD02_9STRA</name>
<reference evidence="11" key="1">
    <citation type="journal article" date="2011" name="PLoS Biol.">
        <title>Gene gain and loss during evolution of obligate parasitism in the white rust pathogen of Arabidopsis thaliana.</title>
        <authorList>
            <person name="Kemen E."/>
            <person name="Gardiner A."/>
            <person name="Schultz-Larsen T."/>
            <person name="Kemen A.C."/>
            <person name="Balmuth A.L."/>
            <person name="Robert-Seilaniantz A."/>
            <person name="Bailey K."/>
            <person name="Holub E."/>
            <person name="Studholme D.J."/>
            <person name="Maclean D."/>
            <person name="Jones J.D."/>
        </authorList>
    </citation>
    <scope>NUCLEOTIDE SEQUENCE</scope>
</reference>
<evidence type="ECO:0000256" key="2">
    <source>
        <dbReference type="ARBA" id="ARBA00012736"/>
    </source>
</evidence>
<evidence type="ECO:0000256" key="1">
    <source>
        <dbReference type="ARBA" id="ARBA00008834"/>
    </source>
</evidence>
<evidence type="ECO:0000313" key="11">
    <source>
        <dbReference type="EMBL" id="CCA19073.1"/>
    </source>
</evidence>